<evidence type="ECO:0000313" key="3">
    <source>
        <dbReference type="Proteomes" id="UP000093391"/>
    </source>
</evidence>
<dbReference type="Proteomes" id="UP000093391">
    <property type="component" value="Chromosome"/>
</dbReference>
<dbReference type="AlphaFoldDB" id="A0A1B2M192"/>
<keyword evidence="3" id="KW-1185">Reference proteome</keyword>
<dbReference type="PANTHER" id="PTHR44167:SF24">
    <property type="entry name" value="SERINE_THREONINE-PROTEIN KINASE CHK2"/>
    <property type="match status" value="1"/>
</dbReference>
<protein>
    <recommendedName>
        <fullName evidence="1">Protein kinase domain-containing protein</fullName>
    </recommendedName>
</protein>
<dbReference type="InterPro" id="IPR011009">
    <property type="entry name" value="Kinase-like_dom_sf"/>
</dbReference>
<proteinExistence type="predicted"/>
<dbReference type="RefSeq" id="WP_067556351.1">
    <property type="nucleotide sequence ID" value="NZ_CP016895.1"/>
</dbReference>
<dbReference type="InterPro" id="IPR000719">
    <property type="entry name" value="Prot_kinase_dom"/>
</dbReference>
<dbReference type="Gene3D" id="1.10.510.10">
    <property type="entry name" value="Transferase(Phosphotransferase) domain 1"/>
    <property type="match status" value="1"/>
</dbReference>
<dbReference type="SUPFAM" id="SSF56112">
    <property type="entry name" value="Protein kinase-like (PK-like)"/>
    <property type="match status" value="1"/>
</dbReference>
<dbReference type="STRING" id="1789224.BFG52_11685"/>
<dbReference type="GO" id="GO:0004674">
    <property type="term" value="F:protein serine/threonine kinase activity"/>
    <property type="evidence" value="ECO:0007669"/>
    <property type="project" value="TreeGrafter"/>
</dbReference>
<dbReference type="Pfam" id="PF00069">
    <property type="entry name" value="Pkinase"/>
    <property type="match status" value="1"/>
</dbReference>
<evidence type="ECO:0000259" key="1">
    <source>
        <dbReference type="PROSITE" id="PS50011"/>
    </source>
</evidence>
<reference evidence="2 3" key="1">
    <citation type="submission" date="2016-08" db="EMBL/GenBank/DDBJ databases">
        <authorList>
            <person name="Seilhamer J.J."/>
        </authorList>
    </citation>
    <scope>NUCLEOTIDE SEQUENCE [LARGE SCALE GENOMIC DNA]</scope>
    <source>
        <strain evidence="2 3">BRTC-1</strain>
    </source>
</reference>
<gene>
    <name evidence="2" type="ORF">BFG52_11685</name>
</gene>
<dbReference type="SMART" id="SM00220">
    <property type="entry name" value="S_TKc"/>
    <property type="match status" value="1"/>
</dbReference>
<dbReference type="KEGG" id="ala:BFG52_11685"/>
<evidence type="ECO:0000313" key="2">
    <source>
        <dbReference type="EMBL" id="AOA58945.1"/>
    </source>
</evidence>
<accession>A0A1B2M192</accession>
<organism evidence="2 3">
    <name type="scientific">Acinetobacter larvae</name>
    <dbReference type="NCBI Taxonomy" id="1789224"/>
    <lineage>
        <taxon>Bacteria</taxon>
        <taxon>Pseudomonadati</taxon>
        <taxon>Pseudomonadota</taxon>
        <taxon>Gammaproteobacteria</taxon>
        <taxon>Moraxellales</taxon>
        <taxon>Moraxellaceae</taxon>
        <taxon>Acinetobacter</taxon>
    </lineage>
</organism>
<dbReference type="GO" id="GO:0005737">
    <property type="term" value="C:cytoplasm"/>
    <property type="evidence" value="ECO:0007669"/>
    <property type="project" value="TreeGrafter"/>
</dbReference>
<sequence>MMLFDTTPDGYAPRNAPASQALGRRVYRVSIHGQYYWLKLQLKNSNAKAEHSFLYELSLYQHFAAQHLEPCYLPFEIVAVADLNDPNLNKLALHEQGLLLPDSAAHFATNPILLSADQRIHLCLQSLDAVARLHQLGYVHGDLKIQHLRHYAGHCRFIDFEYCFQAGQYQVGHQVEQNQVGQNNLACQHGSPRYMAPELFNGERCSVRSDIYALGIIWLQWLQQQYLYAQDYQAWRHMHQQGIYIDLAVALQDFHALLGLMLTVDPNRRLQDIAQVKQALISILL</sequence>
<dbReference type="PANTHER" id="PTHR44167">
    <property type="entry name" value="OVARIAN-SPECIFIC SERINE/THREONINE-PROTEIN KINASE LOK-RELATED"/>
    <property type="match status" value="1"/>
</dbReference>
<dbReference type="EMBL" id="CP016895">
    <property type="protein sequence ID" value="AOA58945.1"/>
    <property type="molecule type" value="Genomic_DNA"/>
</dbReference>
<feature type="domain" description="Protein kinase" evidence="1">
    <location>
        <begin position="1"/>
        <end position="281"/>
    </location>
</feature>
<dbReference type="GO" id="GO:0005524">
    <property type="term" value="F:ATP binding"/>
    <property type="evidence" value="ECO:0007669"/>
    <property type="project" value="InterPro"/>
</dbReference>
<dbReference type="PROSITE" id="PS50011">
    <property type="entry name" value="PROTEIN_KINASE_DOM"/>
    <property type="match status" value="1"/>
</dbReference>
<name>A0A1B2M192_9GAMM</name>
<dbReference type="OrthoDB" id="9801841at2"/>